<evidence type="ECO:0000259" key="1">
    <source>
        <dbReference type="Pfam" id="PF00814"/>
    </source>
</evidence>
<dbReference type="Proteomes" id="UP000295357">
    <property type="component" value="Unassembled WGS sequence"/>
</dbReference>
<dbReference type="SUPFAM" id="SSF53067">
    <property type="entry name" value="Actin-like ATPase domain"/>
    <property type="match status" value="2"/>
</dbReference>
<reference evidence="2 3" key="1">
    <citation type="submission" date="2019-03" db="EMBL/GenBank/DDBJ databases">
        <title>Genomic Encyclopedia of Type Strains, Phase IV (KMG-IV): sequencing the most valuable type-strain genomes for metagenomic binning, comparative biology and taxonomic classification.</title>
        <authorList>
            <person name="Goeker M."/>
        </authorList>
    </citation>
    <scope>NUCLEOTIDE SEQUENCE [LARGE SCALE GENOMIC DNA]</scope>
    <source>
        <strain evidence="2 3">DSM 25082</strain>
    </source>
</reference>
<organism evidence="2 3">
    <name type="scientific">Roseateles asaccharophilus</name>
    <dbReference type="NCBI Taxonomy" id="582607"/>
    <lineage>
        <taxon>Bacteria</taxon>
        <taxon>Pseudomonadati</taxon>
        <taxon>Pseudomonadota</taxon>
        <taxon>Betaproteobacteria</taxon>
        <taxon>Burkholderiales</taxon>
        <taxon>Sphaerotilaceae</taxon>
        <taxon>Roseateles</taxon>
    </lineage>
</organism>
<dbReference type="GO" id="GO:0005829">
    <property type="term" value="C:cytosol"/>
    <property type="evidence" value="ECO:0007669"/>
    <property type="project" value="TreeGrafter"/>
</dbReference>
<protein>
    <submittedName>
        <fullName evidence="2">tRNA threonylcarbamoyladenosine biosynthesis protein TsaB</fullName>
    </submittedName>
</protein>
<evidence type="ECO:0000313" key="2">
    <source>
        <dbReference type="EMBL" id="TDP06372.1"/>
    </source>
</evidence>
<dbReference type="Gene3D" id="3.30.420.40">
    <property type="match status" value="2"/>
</dbReference>
<dbReference type="Pfam" id="PF00814">
    <property type="entry name" value="TsaD"/>
    <property type="match status" value="1"/>
</dbReference>
<comment type="caution">
    <text evidence="2">The sequence shown here is derived from an EMBL/GenBank/DDBJ whole genome shotgun (WGS) entry which is preliminary data.</text>
</comment>
<dbReference type="AlphaFoldDB" id="A0A4R6MXY3"/>
<gene>
    <name evidence="2" type="ORF">DFR39_10945</name>
</gene>
<keyword evidence="3" id="KW-1185">Reference proteome</keyword>
<name>A0A4R6MXY3_9BURK</name>
<dbReference type="CDD" id="cd24032">
    <property type="entry name" value="ASKHA_NBD_TsaB"/>
    <property type="match status" value="1"/>
</dbReference>
<sequence length="235" mass="24690">MSVLLALDSSTESMALALSAPAGLWLHETEGGPKASETLLPVLRELLDQAGLSLDQVDAIGFGRGPGAFTGLRTACAVAQGLAFGLGKPVLALDSLMLVAEDARQQSGEQLKECWVVMDARMGEIYAAAYRHEGQGWRVLSAPALYSPASLHALWAQSPPSALCGSALAVFEGLSPDPDLPVWPRTRSRAAALATLAASAWAQGLGEAPEQAMPLYVRDKVAQTTEERQAARTSP</sequence>
<dbReference type="PANTHER" id="PTHR11735:SF11">
    <property type="entry name" value="TRNA THREONYLCARBAMOYLADENOSINE BIOSYNTHESIS PROTEIN TSAB"/>
    <property type="match status" value="1"/>
</dbReference>
<dbReference type="InterPro" id="IPR000905">
    <property type="entry name" value="Gcp-like_dom"/>
</dbReference>
<dbReference type="InterPro" id="IPR022496">
    <property type="entry name" value="T6A_TsaB"/>
</dbReference>
<dbReference type="RefSeq" id="WP_133604988.1">
    <property type="nucleotide sequence ID" value="NZ_JAUFPJ010000003.1"/>
</dbReference>
<dbReference type="OrthoDB" id="9809995at2"/>
<dbReference type="InterPro" id="IPR043129">
    <property type="entry name" value="ATPase_NBD"/>
</dbReference>
<dbReference type="EMBL" id="SNXE01000009">
    <property type="protein sequence ID" value="TDP06372.1"/>
    <property type="molecule type" value="Genomic_DNA"/>
</dbReference>
<dbReference type="GO" id="GO:0002949">
    <property type="term" value="P:tRNA threonylcarbamoyladenosine modification"/>
    <property type="evidence" value="ECO:0007669"/>
    <property type="project" value="InterPro"/>
</dbReference>
<dbReference type="NCBIfam" id="TIGR03725">
    <property type="entry name" value="T6A_YeaZ"/>
    <property type="match status" value="1"/>
</dbReference>
<evidence type="ECO:0000313" key="3">
    <source>
        <dbReference type="Proteomes" id="UP000295357"/>
    </source>
</evidence>
<dbReference type="PANTHER" id="PTHR11735">
    <property type="entry name" value="TRNA N6-ADENOSINE THREONYLCARBAMOYLTRANSFERASE"/>
    <property type="match status" value="1"/>
</dbReference>
<proteinExistence type="predicted"/>
<accession>A0A4R6MXY3</accession>
<feature type="domain" description="Gcp-like" evidence="1">
    <location>
        <begin position="36"/>
        <end position="154"/>
    </location>
</feature>